<feature type="region of interest" description="Disordered" evidence="1">
    <location>
        <begin position="1"/>
        <end position="21"/>
    </location>
</feature>
<feature type="compositionally biased region" description="Basic and acidic residues" evidence="1">
    <location>
        <begin position="8"/>
        <end position="21"/>
    </location>
</feature>
<accession>A0A382DCL5</accession>
<organism evidence="2">
    <name type="scientific">marine metagenome</name>
    <dbReference type="NCBI Taxonomy" id="408172"/>
    <lineage>
        <taxon>unclassified sequences</taxon>
        <taxon>metagenomes</taxon>
        <taxon>ecological metagenomes</taxon>
    </lineage>
</organism>
<dbReference type="AlphaFoldDB" id="A0A382DCL5"/>
<name>A0A382DCL5_9ZZZZ</name>
<evidence type="ECO:0000313" key="2">
    <source>
        <dbReference type="EMBL" id="SVB35724.1"/>
    </source>
</evidence>
<gene>
    <name evidence="2" type="ORF">METZ01_LOCUS188578</name>
</gene>
<reference evidence="2" key="1">
    <citation type="submission" date="2018-05" db="EMBL/GenBank/DDBJ databases">
        <authorList>
            <person name="Lanie J.A."/>
            <person name="Ng W.-L."/>
            <person name="Kazmierczak K.M."/>
            <person name="Andrzejewski T.M."/>
            <person name="Davidsen T.M."/>
            <person name="Wayne K.J."/>
            <person name="Tettelin H."/>
            <person name="Glass J.I."/>
            <person name="Rusch D."/>
            <person name="Podicherti R."/>
            <person name="Tsui H.-C.T."/>
            <person name="Winkler M.E."/>
        </authorList>
    </citation>
    <scope>NUCLEOTIDE SEQUENCE</scope>
</reference>
<feature type="non-terminal residue" evidence="2">
    <location>
        <position position="1"/>
    </location>
</feature>
<sequence length="75" mass="8095">VGSIGKATLHDDGAGNGARTRDLRMSQTFRGLSRSSLTFAGCPMSPTRHQLRHPGNGAFDRTTEYEYIHSSGPFG</sequence>
<dbReference type="EMBL" id="UINC01038553">
    <property type="protein sequence ID" value="SVB35724.1"/>
    <property type="molecule type" value="Genomic_DNA"/>
</dbReference>
<evidence type="ECO:0000256" key="1">
    <source>
        <dbReference type="SAM" id="MobiDB-lite"/>
    </source>
</evidence>
<protein>
    <submittedName>
        <fullName evidence="2">Uncharacterized protein</fullName>
    </submittedName>
</protein>
<proteinExistence type="predicted"/>